<protein>
    <submittedName>
        <fullName evidence="2">Uncharacterized protein</fullName>
    </submittedName>
</protein>
<comment type="caution">
    <text evidence="2">The sequence shown here is derived from an EMBL/GenBank/DDBJ whole genome shotgun (WGS) entry which is preliminary data.</text>
</comment>
<evidence type="ECO:0000313" key="2">
    <source>
        <dbReference type="EMBL" id="GLH99259.1"/>
    </source>
</evidence>
<dbReference type="Proteomes" id="UP001144280">
    <property type="component" value="Unassembled WGS sequence"/>
</dbReference>
<proteinExistence type="predicted"/>
<sequence length="117" mass="12158">MRLPGRAKGAANPPPMSTSRIGRPVCRSNAATVSTLSANSATRSSGSATFVAGKTCSPTGRTGPDGSRRSMIRRAASGAMPNWVGAPVIRRPEPRPFPRPAPADTAFRRNITSTATP</sequence>
<name>A0ABQ5QYJ6_9ACTN</name>
<accession>A0ABQ5QYJ6</accession>
<reference evidence="2" key="1">
    <citation type="submission" date="2022-12" db="EMBL/GenBank/DDBJ databases">
        <title>New Phytohabitans aurantiacus sp. RD004123 nov., an actinomycete isolated from soil.</title>
        <authorList>
            <person name="Triningsih D.W."/>
            <person name="Harunari E."/>
            <person name="Igarashi Y."/>
        </authorList>
    </citation>
    <scope>NUCLEOTIDE SEQUENCE</scope>
    <source>
        <strain evidence="2">RD004123</strain>
    </source>
</reference>
<dbReference type="EMBL" id="BSDI01000022">
    <property type="protein sequence ID" value="GLH99259.1"/>
    <property type="molecule type" value="Genomic_DNA"/>
</dbReference>
<gene>
    <name evidence="2" type="ORF">Pa4123_45340</name>
</gene>
<organism evidence="2 3">
    <name type="scientific">Phytohabitans aurantiacus</name>
    <dbReference type="NCBI Taxonomy" id="3016789"/>
    <lineage>
        <taxon>Bacteria</taxon>
        <taxon>Bacillati</taxon>
        <taxon>Actinomycetota</taxon>
        <taxon>Actinomycetes</taxon>
        <taxon>Micromonosporales</taxon>
        <taxon>Micromonosporaceae</taxon>
    </lineage>
</organism>
<feature type="compositionally biased region" description="Polar residues" evidence="1">
    <location>
        <begin position="29"/>
        <end position="48"/>
    </location>
</feature>
<evidence type="ECO:0000256" key="1">
    <source>
        <dbReference type="SAM" id="MobiDB-lite"/>
    </source>
</evidence>
<feature type="region of interest" description="Disordered" evidence="1">
    <location>
        <begin position="1"/>
        <end position="117"/>
    </location>
</feature>
<evidence type="ECO:0000313" key="3">
    <source>
        <dbReference type="Proteomes" id="UP001144280"/>
    </source>
</evidence>
<keyword evidence="3" id="KW-1185">Reference proteome</keyword>